<dbReference type="Proteomes" id="UP001595697">
    <property type="component" value="Unassembled WGS sequence"/>
</dbReference>
<feature type="region of interest" description="Disordered" evidence="1">
    <location>
        <begin position="39"/>
        <end position="107"/>
    </location>
</feature>
<accession>A0ABV8E4L4</accession>
<dbReference type="Pfam" id="PF11154">
    <property type="entry name" value="DUF2934"/>
    <property type="match status" value="1"/>
</dbReference>
<dbReference type="InterPro" id="IPR021327">
    <property type="entry name" value="DUF2934"/>
</dbReference>
<evidence type="ECO:0000256" key="1">
    <source>
        <dbReference type="SAM" id="MobiDB-lite"/>
    </source>
</evidence>
<evidence type="ECO:0000313" key="2">
    <source>
        <dbReference type="EMBL" id="MFC3966859.1"/>
    </source>
</evidence>
<name>A0ABV8E4L4_9HYPH</name>
<reference evidence="3" key="1">
    <citation type="journal article" date="2019" name="Int. J. Syst. Evol. Microbiol.">
        <title>The Global Catalogue of Microorganisms (GCM) 10K type strain sequencing project: providing services to taxonomists for standard genome sequencing and annotation.</title>
        <authorList>
            <consortium name="The Broad Institute Genomics Platform"/>
            <consortium name="The Broad Institute Genome Sequencing Center for Infectious Disease"/>
            <person name="Wu L."/>
            <person name="Ma J."/>
        </authorList>
    </citation>
    <scope>NUCLEOTIDE SEQUENCE [LARGE SCALE GENOMIC DNA]</scope>
    <source>
        <strain evidence="3">TBRC 5781</strain>
    </source>
</reference>
<evidence type="ECO:0000313" key="3">
    <source>
        <dbReference type="Proteomes" id="UP001595697"/>
    </source>
</evidence>
<dbReference type="EMBL" id="JBHSBD010000005">
    <property type="protein sequence ID" value="MFC3966859.1"/>
    <property type="molecule type" value="Genomic_DNA"/>
</dbReference>
<organism evidence="2 3">
    <name type="scientific">Rhizobium lemnae</name>
    <dbReference type="NCBI Taxonomy" id="1214924"/>
    <lineage>
        <taxon>Bacteria</taxon>
        <taxon>Pseudomonadati</taxon>
        <taxon>Pseudomonadota</taxon>
        <taxon>Alphaproteobacteria</taxon>
        <taxon>Hyphomicrobiales</taxon>
        <taxon>Rhizobiaceae</taxon>
        <taxon>Rhizobium/Agrobacterium group</taxon>
        <taxon>Rhizobium</taxon>
    </lineage>
</organism>
<sequence>MADSENWIKQRAYELWEADGQPHGKHDEHWAQACAEYEARTNSSVKAPTKRKTSAKSAMKQSDASKTVTAAKPHATKSAAKTVSKAVPEKPLVEETQSKRSRKSQPA</sequence>
<feature type="compositionally biased region" description="Polar residues" evidence="1">
    <location>
        <begin position="55"/>
        <end position="68"/>
    </location>
</feature>
<proteinExistence type="predicted"/>
<gene>
    <name evidence="2" type="ORF">ACFOVS_01645</name>
</gene>
<dbReference type="RefSeq" id="WP_247259938.1">
    <property type="nucleotide sequence ID" value="NZ_JALJQZ010000005.1"/>
</dbReference>
<feature type="compositionally biased region" description="Low complexity" evidence="1">
    <location>
        <begin position="76"/>
        <end position="86"/>
    </location>
</feature>
<comment type="caution">
    <text evidence="2">The sequence shown here is derived from an EMBL/GenBank/DDBJ whole genome shotgun (WGS) entry which is preliminary data.</text>
</comment>
<protein>
    <submittedName>
        <fullName evidence="2">DUF2934 domain-containing protein</fullName>
    </submittedName>
</protein>
<feature type="compositionally biased region" description="Basic and acidic residues" evidence="1">
    <location>
        <begin position="87"/>
        <end position="98"/>
    </location>
</feature>
<keyword evidence="3" id="KW-1185">Reference proteome</keyword>